<dbReference type="SMART" id="SM00637">
    <property type="entry name" value="CBD_II"/>
    <property type="match status" value="1"/>
</dbReference>
<evidence type="ECO:0000256" key="1">
    <source>
        <dbReference type="ARBA" id="ARBA00022729"/>
    </source>
</evidence>
<dbReference type="Gene3D" id="1.50.10.10">
    <property type="match status" value="1"/>
</dbReference>
<reference evidence="10 11" key="1">
    <citation type="journal article" date="2011" name="Stand. Genomic Sci.">
        <title>Non-contiguous finished genome sequence and contextual data of the filamentous soil bacterium Ktedonobacter racemifer type strain (SOSP1-21).</title>
        <authorList>
            <person name="Chang Y.J."/>
            <person name="Land M."/>
            <person name="Hauser L."/>
            <person name="Chertkov O."/>
            <person name="Del Rio T.G."/>
            <person name="Nolan M."/>
            <person name="Copeland A."/>
            <person name="Tice H."/>
            <person name="Cheng J.F."/>
            <person name="Lucas S."/>
            <person name="Han C."/>
            <person name="Goodwin L."/>
            <person name="Pitluck S."/>
            <person name="Ivanova N."/>
            <person name="Ovchinikova G."/>
            <person name="Pati A."/>
            <person name="Chen A."/>
            <person name="Palaniappan K."/>
            <person name="Mavromatis K."/>
            <person name="Liolios K."/>
            <person name="Brettin T."/>
            <person name="Fiebig A."/>
            <person name="Rohde M."/>
            <person name="Abt B."/>
            <person name="Goker M."/>
            <person name="Detter J.C."/>
            <person name="Woyke T."/>
            <person name="Bristow J."/>
            <person name="Eisen J.A."/>
            <person name="Markowitz V."/>
            <person name="Hugenholtz P."/>
            <person name="Kyrpides N.C."/>
            <person name="Klenk H.P."/>
            <person name="Lapidus A."/>
        </authorList>
    </citation>
    <scope>NUCLEOTIDE SEQUENCE [LARGE SCALE GENOMIC DNA]</scope>
    <source>
        <strain evidence="11">DSM 44963</strain>
    </source>
</reference>
<keyword evidence="3" id="KW-0136">Cellulose degradation</keyword>
<evidence type="ECO:0000313" key="10">
    <source>
        <dbReference type="EMBL" id="EFH83666.1"/>
    </source>
</evidence>
<comment type="caution">
    <text evidence="10">The sequence shown here is derived from an EMBL/GenBank/DDBJ whole genome shotgun (WGS) entry which is preliminary data.</text>
</comment>
<evidence type="ECO:0000256" key="3">
    <source>
        <dbReference type="ARBA" id="ARBA00023001"/>
    </source>
</evidence>
<feature type="active site" description="Proton donor" evidence="7">
    <location>
        <position position="92"/>
    </location>
</feature>
<dbReference type="OrthoDB" id="33861at2"/>
<accession>D6TTB5</accession>
<dbReference type="GO" id="GO:0030247">
    <property type="term" value="F:polysaccharide binding"/>
    <property type="evidence" value="ECO:0007669"/>
    <property type="project" value="UniProtKB-UniRule"/>
</dbReference>
<dbReference type="InterPro" id="IPR001919">
    <property type="entry name" value="CBD2"/>
</dbReference>
<dbReference type="InterPro" id="IPR000556">
    <property type="entry name" value="Glyco_hydro_48F"/>
</dbReference>
<dbReference type="RefSeq" id="WP_007914530.1">
    <property type="nucleotide sequence ID" value="NZ_ADVG01000003.1"/>
</dbReference>
<keyword evidence="5" id="KW-0326">Glycosidase</keyword>
<feature type="region of interest" description="Disordered" evidence="8">
    <location>
        <begin position="813"/>
        <end position="834"/>
    </location>
</feature>
<dbReference type="AlphaFoldDB" id="D6TTB5"/>
<dbReference type="Gene3D" id="4.10.870.10">
    <property type="entry name" value="Endo-1,4-beta-glucanase f. Domain 3"/>
    <property type="match status" value="1"/>
</dbReference>
<feature type="compositionally biased region" description="Pro residues" evidence="8">
    <location>
        <begin position="712"/>
        <end position="724"/>
    </location>
</feature>
<dbReference type="SUPFAM" id="SSF48208">
    <property type="entry name" value="Six-hairpin glycosidases"/>
    <property type="match status" value="1"/>
</dbReference>
<keyword evidence="11" id="KW-1185">Reference proteome</keyword>
<name>D6TTB5_KTERA</name>
<dbReference type="PRINTS" id="PR00844">
    <property type="entry name" value="GLHYDRLASE48"/>
</dbReference>
<feature type="domain" description="CBM2" evidence="9">
    <location>
        <begin position="722"/>
        <end position="834"/>
    </location>
</feature>
<dbReference type="InterPro" id="IPR008965">
    <property type="entry name" value="CBM2/CBM3_carb-bd_dom_sf"/>
</dbReference>
<evidence type="ECO:0000256" key="7">
    <source>
        <dbReference type="PIRSR" id="PIRSR600556-1"/>
    </source>
</evidence>
<feature type="active site" description="Nucleophile" evidence="7">
    <location>
        <position position="269"/>
    </location>
</feature>
<evidence type="ECO:0000313" key="11">
    <source>
        <dbReference type="Proteomes" id="UP000004508"/>
    </source>
</evidence>
<dbReference type="Gene3D" id="2.170.160.10">
    <property type="entry name" value="Endo-1,4-beta-glucanase f. Domain 2"/>
    <property type="match status" value="1"/>
</dbReference>
<evidence type="ECO:0000256" key="2">
    <source>
        <dbReference type="ARBA" id="ARBA00022801"/>
    </source>
</evidence>
<dbReference type="EMBL" id="ADVG01000003">
    <property type="protein sequence ID" value="EFH83666.1"/>
    <property type="molecule type" value="Genomic_DNA"/>
</dbReference>
<feature type="region of interest" description="Disordered" evidence="8">
    <location>
        <begin position="674"/>
        <end position="729"/>
    </location>
</feature>
<dbReference type="InterPro" id="IPR023309">
    <property type="entry name" value="Endo-1-4-beta-glucanase_dom2"/>
</dbReference>
<dbReference type="InterPro" id="IPR008928">
    <property type="entry name" value="6-hairpin_glycosidase_sf"/>
</dbReference>
<evidence type="ECO:0000256" key="6">
    <source>
        <dbReference type="ARBA" id="ARBA00023326"/>
    </source>
</evidence>
<dbReference type="GO" id="GO:0030245">
    <property type="term" value="P:cellulose catabolic process"/>
    <property type="evidence" value="ECO:0007669"/>
    <property type="project" value="UniProtKB-KW"/>
</dbReference>
<dbReference type="SUPFAM" id="SSF49384">
    <property type="entry name" value="Carbohydrate-binding domain"/>
    <property type="match status" value="1"/>
</dbReference>
<dbReference type="Gene3D" id="2.60.40.290">
    <property type="match status" value="1"/>
</dbReference>
<evidence type="ECO:0000256" key="5">
    <source>
        <dbReference type="ARBA" id="ARBA00023295"/>
    </source>
</evidence>
<dbReference type="Pfam" id="PF02011">
    <property type="entry name" value="Glyco_hydro_48"/>
    <property type="match status" value="1"/>
</dbReference>
<evidence type="ECO:0000256" key="4">
    <source>
        <dbReference type="ARBA" id="ARBA00023277"/>
    </source>
</evidence>
<keyword evidence="1" id="KW-0732">Signal</keyword>
<dbReference type="InParanoid" id="D6TTB5"/>
<keyword evidence="4" id="KW-0119">Carbohydrate metabolism</keyword>
<evidence type="ECO:0000256" key="8">
    <source>
        <dbReference type="SAM" id="MobiDB-lite"/>
    </source>
</evidence>
<dbReference type="Pfam" id="PF00553">
    <property type="entry name" value="CBM_2"/>
    <property type="match status" value="1"/>
</dbReference>
<dbReference type="PROSITE" id="PS51173">
    <property type="entry name" value="CBM2"/>
    <property type="match status" value="1"/>
</dbReference>
<gene>
    <name evidence="10" type="ORF">Krac_4659</name>
</gene>
<protein>
    <submittedName>
        <fullName evidence="10">Glycoside hydrolase family 48</fullName>
    </submittedName>
</protein>
<sequence>MTRKRISQSISLVIIAIALVISGVLGVQRIPVAYAGPGATQATSTYTQRFLTLYGEIKNPVNGYFSPLGIPYHSVETLIVEAPDYGHETTSEAFSFWLWLETTYGEVTGNWQPFTSAWATMDKYMIPSHADQSTNSGYNASSPAQYAPESPNITDYPTQLSTSVSVGQDPLASELQQTYGTADIYGMPWLLDTDNWYGYGHCGDGTTKPSFVNSYQRGASESVWKTVVHPECETFTWGRNDGTGFLSLFNTPASGGSYSQQWRYTDAPDADARTVQAAFWAYTWASAQGQASAVASQVAEASKMGDYLRYGTYDKYFKTLGCTSTSCAAGSGKNSSTYLLDWYYAWGGAVPSSGSWAWRIGSSAAHQGYQNPLAAWALSSVPALEPKSPSAPGDWATSLQRQLQFYTWLQSSEGAIAGGATNSWNGSYGAPPAGTSTFYGMAYDWQPVYHDPPSNNWFGFQAWSMERVAEYYYETGNAMAKSILDKWVAWTKSATTVNSNGTYAIPSTLNWSGQPGGNWTSSTTSVNNSGLHVTVVDTTTDVGVAAALAKTLLYYSAKSGDTASRTLAQTLLDDMWTNYSDSIGVSNPETRKDYNQFNDSVSIPSGWTGKNAQGATLDSSTTFLTERPKYPSDPAWSKVQTYLNGGSAPTFNYHRFWAQSDIAMAMADVDILFPSSSGGTPTPTPTQTQTATPTPTQTTTPTPTPTQTTTPTPTPSSTPSPTPTPGTACKVQYTVTNQWPGGFGVNIAITNTGSTAINGWTLKFTFPNGQTVTQVWNGTFSQQGSAVTITNLSYNGSIAPGASLSSAPGFNGSWSGSNSPPTSFTLNGTTCSTS</sequence>
<organism evidence="10 11">
    <name type="scientific">Ktedonobacter racemifer DSM 44963</name>
    <dbReference type="NCBI Taxonomy" id="485913"/>
    <lineage>
        <taxon>Bacteria</taxon>
        <taxon>Bacillati</taxon>
        <taxon>Chloroflexota</taxon>
        <taxon>Ktedonobacteria</taxon>
        <taxon>Ktedonobacterales</taxon>
        <taxon>Ktedonobacteraceae</taxon>
        <taxon>Ktedonobacter</taxon>
    </lineage>
</organism>
<dbReference type="eggNOG" id="COG5297">
    <property type="taxonomic scope" value="Bacteria"/>
</dbReference>
<keyword evidence="2 10" id="KW-0378">Hydrolase</keyword>
<dbReference type="InterPro" id="IPR027390">
    <property type="entry name" value="Endoglucanase_F_dom3"/>
</dbReference>
<dbReference type="InterPro" id="IPR012341">
    <property type="entry name" value="6hp_glycosidase-like_sf"/>
</dbReference>
<evidence type="ECO:0000259" key="9">
    <source>
        <dbReference type="PROSITE" id="PS51173"/>
    </source>
</evidence>
<feature type="compositionally biased region" description="Low complexity" evidence="8">
    <location>
        <begin position="674"/>
        <end position="711"/>
    </location>
</feature>
<keyword evidence="6" id="KW-0624">Polysaccharide degradation</keyword>
<proteinExistence type="predicted"/>
<dbReference type="GO" id="GO:0008810">
    <property type="term" value="F:cellulase activity"/>
    <property type="evidence" value="ECO:0007669"/>
    <property type="project" value="InterPro"/>
</dbReference>
<dbReference type="eggNOG" id="COG2755">
    <property type="taxonomic scope" value="Bacteria"/>
</dbReference>
<dbReference type="InterPro" id="IPR012291">
    <property type="entry name" value="CBM2_carb-bd_dom_sf"/>
</dbReference>
<dbReference type="Proteomes" id="UP000004508">
    <property type="component" value="Unassembled WGS sequence"/>
</dbReference>
<dbReference type="STRING" id="485913.Krac_4659"/>